<proteinExistence type="predicted"/>
<evidence type="ECO:0000313" key="3">
    <source>
        <dbReference type="Proteomes" id="UP001497457"/>
    </source>
</evidence>
<comment type="caution">
    <text evidence="2">The sequence shown here is derived from an EMBL/GenBank/DDBJ whole genome shotgun (WGS) entry which is preliminary data.</text>
</comment>
<dbReference type="Proteomes" id="UP001497457">
    <property type="component" value="Unassembled WGS sequence"/>
</dbReference>
<keyword evidence="3" id="KW-1185">Reference proteome</keyword>
<dbReference type="AlphaFoldDB" id="A0ABC9GYA5"/>
<sequence length="444" mass="48556">MQQQEQQINANIVQGEAFLEVNDLVQQNGDMADFDLNLPMGPDPEDLGGIDDFLLNAEAILGEEVADNEPLGIAQANIILADNSDGSADEEVEQPAAPLPDLNAQVEVFIPMDGDIPLQVNPDPVPEDELMADDDGYGDQEGIINIADQQMQLGFVELIEPAEDPVYEQYMSFRCFRQNPEAVRLWAKWLSPTVGSPYVQVPKAWADFFTAMLVNPHKSSWAKSMMSSPAWQFFNQHDPQGIPFSLTPPELLSDIPPCLQQAPQTPPAALTIEAQMSPPTGPPPAGSIVTPESTNAEIQESNDKAPSPITPPEKWGIRISPSTGPWSKAFLDKAAKKQAQNEFSDTTVRRSLRQQQSNKGFRKSVCEDNSCLGCSLTPPNLPPSLIKNLGETFCKIAPEKLTREVLAKKKTANAPGGQKLIRKKPAKLPNGDKDDAKTKKKSKK</sequence>
<dbReference type="PANTHER" id="PTHR33075">
    <property type="entry name" value="OS02G0499800 PROTEIN"/>
    <property type="match status" value="1"/>
</dbReference>
<name>A0ABC9GYA5_9POAL</name>
<evidence type="ECO:0000313" key="2">
    <source>
        <dbReference type="EMBL" id="CAM0147380.1"/>
    </source>
</evidence>
<dbReference type="EMBL" id="CAXIPR030000810">
    <property type="protein sequence ID" value="CAM0147380.1"/>
    <property type="molecule type" value="Genomic_DNA"/>
</dbReference>
<accession>A0ABC9GYA5</accession>
<feature type="region of interest" description="Disordered" evidence="1">
    <location>
        <begin position="337"/>
        <end position="362"/>
    </location>
</feature>
<reference evidence="2" key="1">
    <citation type="submission" date="2024-10" db="EMBL/GenBank/DDBJ databases">
        <authorList>
            <person name="Ryan C."/>
        </authorList>
    </citation>
    <scope>NUCLEOTIDE SEQUENCE [LARGE SCALE GENOMIC DNA]</scope>
</reference>
<protein>
    <submittedName>
        <fullName evidence="2">Uncharacterized protein</fullName>
    </submittedName>
</protein>
<feature type="region of interest" description="Disordered" evidence="1">
    <location>
        <begin position="407"/>
        <end position="444"/>
    </location>
</feature>
<organism evidence="2 3">
    <name type="scientific">Urochloa decumbens</name>
    <dbReference type="NCBI Taxonomy" id="240449"/>
    <lineage>
        <taxon>Eukaryota</taxon>
        <taxon>Viridiplantae</taxon>
        <taxon>Streptophyta</taxon>
        <taxon>Embryophyta</taxon>
        <taxon>Tracheophyta</taxon>
        <taxon>Spermatophyta</taxon>
        <taxon>Magnoliopsida</taxon>
        <taxon>Liliopsida</taxon>
        <taxon>Poales</taxon>
        <taxon>Poaceae</taxon>
        <taxon>PACMAD clade</taxon>
        <taxon>Panicoideae</taxon>
        <taxon>Panicodae</taxon>
        <taxon>Paniceae</taxon>
        <taxon>Melinidinae</taxon>
        <taxon>Urochloa</taxon>
    </lineage>
</organism>
<gene>
    <name evidence="2" type="ORF">URODEC1_LOCUS120820</name>
</gene>
<evidence type="ECO:0000256" key="1">
    <source>
        <dbReference type="SAM" id="MobiDB-lite"/>
    </source>
</evidence>